<proteinExistence type="predicted"/>
<dbReference type="KEGG" id="dov:DSCO28_59840"/>
<dbReference type="AlphaFoldDB" id="A0A5K7ZYV6"/>
<sequence length="60" mass="6677">MVKDGTAEYLPEAFVEFGMVHAHIAGQSHKARWMGHIAKEKFFGVMKALDIGIAKTKSRC</sequence>
<dbReference type="Proteomes" id="UP000425960">
    <property type="component" value="Chromosome"/>
</dbReference>
<gene>
    <name evidence="1" type="ORF">DSCO28_59840</name>
</gene>
<name>A0A5K7ZYV6_9BACT</name>
<reference evidence="1 2" key="1">
    <citation type="submission" date="2019-11" db="EMBL/GenBank/DDBJ databases">
        <title>Comparative genomics of hydrocarbon-degrading Desulfosarcina strains.</title>
        <authorList>
            <person name="Watanabe M."/>
            <person name="Kojima H."/>
            <person name="Fukui M."/>
        </authorList>
    </citation>
    <scope>NUCLEOTIDE SEQUENCE [LARGE SCALE GENOMIC DNA]</scope>
    <source>
        <strain evidence="1 2">28bB2T</strain>
    </source>
</reference>
<evidence type="ECO:0000313" key="1">
    <source>
        <dbReference type="EMBL" id="BBO85418.1"/>
    </source>
</evidence>
<dbReference type="EMBL" id="AP021876">
    <property type="protein sequence ID" value="BBO85418.1"/>
    <property type="molecule type" value="Genomic_DNA"/>
</dbReference>
<organism evidence="1 2">
    <name type="scientific">Desulfosarcina ovata subsp. sediminis</name>
    <dbReference type="NCBI Taxonomy" id="885957"/>
    <lineage>
        <taxon>Bacteria</taxon>
        <taxon>Pseudomonadati</taxon>
        <taxon>Thermodesulfobacteriota</taxon>
        <taxon>Desulfobacteria</taxon>
        <taxon>Desulfobacterales</taxon>
        <taxon>Desulfosarcinaceae</taxon>
        <taxon>Desulfosarcina</taxon>
    </lineage>
</organism>
<accession>A0A5K7ZYV6</accession>
<evidence type="ECO:0000313" key="2">
    <source>
        <dbReference type="Proteomes" id="UP000425960"/>
    </source>
</evidence>
<dbReference type="RefSeq" id="WP_155325035.1">
    <property type="nucleotide sequence ID" value="NZ_AP021876.1"/>
</dbReference>
<protein>
    <submittedName>
        <fullName evidence="1">Uncharacterized protein</fullName>
    </submittedName>
</protein>